<gene>
    <name evidence="8" type="ORF">ASZ90_018880</name>
</gene>
<feature type="domain" description="PAS" evidence="7">
    <location>
        <begin position="238"/>
        <end position="282"/>
    </location>
</feature>
<evidence type="ECO:0000256" key="4">
    <source>
        <dbReference type="ARBA" id="ARBA00023125"/>
    </source>
</evidence>
<dbReference type="InterPro" id="IPR025662">
    <property type="entry name" value="Sigma_54_int_dom_ATP-bd_1"/>
</dbReference>
<dbReference type="InterPro" id="IPR002197">
    <property type="entry name" value="HTH_Fis"/>
</dbReference>
<protein>
    <submittedName>
        <fullName evidence="8">Transcriptional regulator</fullName>
    </submittedName>
</protein>
<dbReference type="InterPro" id="IPR035965">
    <property type="entry name" value="PAS-like_dom_sf"/>
</dbReference>
<dbReference type="PROSITE" id="PS50045">
    <property type="entry name" value="SIGMA54_INTERACT_4"/>
    <property type="match status" value="1"/>
</dbReference>
<dbReference type="PRINTS" id="PR01590">
    <property type="entry name" value="HTHFIS"/>
</dbReference>
<dbReference type="Gene3D" id="3.30.450.20">
    <property type="entry name" value="PAS domain"/>
    <property type="match status" value="1"/>
</dbReference>
<dbReference type="GO" id="GO:0043565">
    <property type="term" value="F:sequence-specific DNA binding"/>
    <property type="evidence" value="ECO:0007669"/>
    <property type="project" value="InterPro"/>
</dbReference>
<dbReference type="PROSITE" id="PS00675">
    <property type="entry name" value="SIGMA54_INTERACT_1"/>
    <property type="match status" value="1"/>
</dbReference>
<evidence type="ECO:0000256" key="1">
    <source>
        <dbReference type="ARBA" id="ARBA00022741"/>
    </source>
</evidence>
<dbReference type="GO" id="GO:0005524">
    <property type="term" value="F:ATP binding"/>
    <property type="evidence" value="ECO:0007669"/>
    <property type="project" value="UniProtKB-KW"/>
</dbReference>
<dbReference type="PROSITE" id="PS50112">
    <property type="entry name" value="PAS"/>
    <property type="match status" value="1"/>
</dbReference>
<dbReference type="SUPFAM" id="SSF46689">
    <property type="entry name" value="Homeodomain-like"/>
    <property type="match status" value="1"/>
</dbReference>
<organism evidence="8">
    <name type="scientific">hydrocarbon metagenome</name>
    <dbReference type="NCBI Taxonomy" id="938273"/>
    <lineage>
        <taxon>unclassified sequences</taxon>
        <taxon>metagenomes</taxon>
        <taxon>ecological metagenomes</taxon>
    </lineage>
</organism>
<reference evidence="8" key="1">
    <citation type="journal article" date="2015" name="Proc. Natl. Acad. Sci. U.S.A.">
        <title>Networks of energetic and metabolic interactions define dynamics in microbial communities.</title>
        <authorList>
            <person name="Embree M."/>
            <person name="Liu J.K."/>
            <person name="Al-Bassam M.M."/>
            <person name="Zengler K."/>
        </authorList>
    </citation>
    <scope>NUCLEOTIDE SEQUENCE</scope>
</reference>
<dbReference type="PROSITE" id="PS00688">
    <property type="entry name" value="SIGMA54_INTERACT_3"/>
    <property type="match status" value="1"/>
</dbReference>
<comment type="caution">
    <text evidence="8">The sequence shown here is derived from an EMBL/GenBank/DDBJ whole genome shotgun (WGS) entry which is preliminary data.</text>
</comment>
<dbReference type="InterPro" id="IPR058031">
    <property type="entry name" value="AAA_lid_NorR"/>
</dbReference>
<dbReference type="Gene3D" id="1.10.8.60">
    <property type="match status" value="1"/>
</dbReference>
<keyword evidence="1" id="KW-0547">Nucleotide-binding</keyword>
<dbReference type="InterPro" id="IPR027417">
    <property type="entry name" value="P-loop_NTPase"/>
</dbReference>
<proteinExistence type="predicted"/>
<dbReference type="PROSITE" id="PS00676">
    <property type="entry name" value="SIGMA54_INTERACT_2"/>
    <property type="match status" value="1"/>
</dbReference>
<sequence length="695" mass="78199">MKSLEQMLSPMIKNRGIIVPTLDQSDIMLMEKIQQQKIDLVYQRISPSQADLVRPEVVESWMRSYNYGLDLFDYNYGPILDKSELTELLREKDLLIKAADPYLRQLETMLSKSECIILFSDEQGAMLRVIEGNELLKKQNQRFRLVPGSIWTEETVGTCAHGISLIVGTPMQICGPEHYCGTYEQISCSSAPIYDGNGNIAGTLCIVSPSFHQQSYHSLGLVVSMAWAVQNEYQLALNNELLSVTLESAEEAVITINKTGLITKANLTAKKIMHYVERDLVGMQIEEVLGKQPLIKEVLKTGKPILDAEIEMEQWNQRLHLRSAQAVKDQYGQNFGCVLILKKIDRFKKSGSNKISGADAKFTFDRIIGNCPRLIESKNLAIKFAPLEANILIQGESGTGKEVYAQAIHNESRPEGPFIAVNCAAIPRTLIESELFGYEGGAFTGAERQGRPGKIEMADGGTLFLDEIGDMPLEIQPVLLRVLEEKKLMRIGGSRYIPVDFRLVTATNKDLLDLINEKKFREDLYYRLKVLKIFIPPLRERGADIIRLAKYFIHSTVQKQGITVPVLDDGTIFRLFKYGWPGNIRELENAMLYAVNTSKDGVIKPEDLPDEISGIIPWHGHQIGKNDYASEHSVLENRLSIKEMEKITIMQTLLQTGLNVSEAAGILGMSRSTLYRKIKEFHLLDEVRSKESAVD</sequence>
<evidence type="ECO:0000259" key="6">
    <source>
        <dbReference type="PROSITE" id="PS50045"/>
    </source>
</evidence>
<dbReference type="InterPro" id="IPR009057">
    <property type="entry name" value="Homeodomain-like_sf"/>
</dbReference>
<dbReference type="Pfam" id="PF00158">
    <property type="entry name" value="Sigma54_activat"/>
    <property type="match status" value="1"/>
</dbReference>
<dbReference type="Gene3D" id="3.30.450.40">
    <property type="match status" value="1"/>
</dbReference>
<keyword evidence="3" id="KW-0805">Transcription regulation</keyword>
<dbReference type="SUPFAM" id="SSF52540">
    <property type="entry name" value="P-loop containing nucleoside triphosphate hydrolases"/>
    <property type="match status" value="1"/>
</dbReference>
<dbReference type="Pfam" id="PF02954">
    <property type="entry name" value="HTH_8"/>
    <property type="match status" value="1"/>
</dbReference>
<dbReference type="AlphaFoldDB" id="A0A0W8E5J0"/>
<dbReference type="SUPFAM" id="SSF55785">
    <property type="entry name" value="PYP-like sensor domain (PAS domain)"/>
    <property type="match status" value="1"/>
</dbReference>
<evidence type="ECO:0000256" key="3">
    <source>
        <dbReference type="ARBA" id="ARBA00023015"/>
    </source>
</evidence>
<dbReference type="GO" id="GO:0006355">
    <property type="term" value="P:regulation of DNA-templated transcription"/>
    <property type="evidence" value="ECO:0007669"/>
    <property type="project" value="InterPro"/>
</dbReference>
<dbReference type="InterPro" id="IPR029016">
    <property type="entry name" value="GAF-like_dom_sf"/>
</dbReference>
<dbReference type="CDD" id="cd00130">
    <property type="entry name" value="PAS"/>
    <property type="match status" value="1"/>
</dbReference>
<dbReference type="InterPro" id="IPR002078">
    <property type="entry name" value="Sigma_54_int"/>
</dbReference>
<dbReference type="InterPro" id="IPR000014">
    <property type="entry name" value="PAS"/>
</dbReference>
<keyword evidence="5" id="KW-0804">Transcription</keyword>
<evidence type="ECO:0000313" key="8">
    <source>
        <dbReference type="EMBL" id="KUG03737.1"/>
    </source>
</evidence>
<dbReference type="Pfam" id="PF25601">
    <property type="entry name" value="AAA_lid_14"/>
    <property type="match status" value="1"/>
</dbReference>
<name>A0A0W8E5J0_9ZZZZ</name>
<dbReference type="CDD" id="cd00009">
    <property type="entry name" value="AAA"/>
    <property type="match status" value="1"/>
</dbReference>
<dbReference type="EMBL" id="LNQE01001870">
    <property type="protein sequence ID" value="KUG03737.1"/>
    <property type="molecule type" value="Genomic_DNA"/>
</dbReference>
<dbReference type="Gene3D" id="1.10.10.60">
    <property type="entry name" value="Homeodomain-like"/>
    <property type="match status" value="1"/>
</dbReference>
<dbReference type="PANTHER" id="PTHR32071">
    <property type="entry name" value="TRANSCRIPTIONAL REGULATORY PROTEIN"/>
    <property type="match status" value="1"/>
</dbReference>
<accession>A0A0W8E5J0</accession>
<dbReference type="Gene3D" id="3.40.50.300">
    <property type="entry name" value="P-loop containing nucleotide triphosphate hydrolases"/>
    <property type="match status" value="1"/>
</dbReference>
<dbReference type="InterPro" id="IPR025944">
    <property type="entry name" value="Sigma_54_int_dom_CS"/>
</dbReference>
<dbReference type="PANTHER" id="PTHR32071:SF57">
    <property type="entry name" value="C4-DICARBOXYLATE TRANSPORT TRANSCRIPTIONAL REGULATORY PROTEIN DCTD"/>
    <property type="match status" value="1"/>
</dbReference>
<dbReference type="InterPro" id="IPR025943">
    <property type="entry name" value="Sigma_54_int_dom_ATP-bd_2"/>
</dbReference>
<evidence type="ECO:0000256" key="5">
    <source>
        <dbReference type="ARBA" id="ARBA00023163"/>
    </source>
</evidence>
<keyword evidence="4" id="KW-0238">DNA-binding</keyword>
<dbReference type="InterPro" id="IPR003593">
    <property type="entry name" value="AAA+_ATPase"/>
</dbReference>
<evidence type="ECO:0000256" key="2">
    <source>
        <dbReference type="ARBA" id="ARBA00022840"/>
    </source>
</evidence>
<evidence type="ECO:0000259" key="7">
    <source>
        <dbReference type="PROSITE" id="PS50112"/>
    </source>
</evidence>
<dbReference type="FunFam" id="3.40.50.300:FF:000006">
    <property type="entry name" value="DNA-binding transcriptional regulator NtrC"/>
    <property type="match status" value="1"/>
</dbReference>
<dbReference type="SMART" id="SM00382">
    <property type="entry name" value="AAA"/>
    <property type="match status" value="1"/>
</dbReference>
<keyword evidence="2" id="KW-0067">ATP-binding</keyword>
<feature type="domain" description="Sigma-54 factor interaction" evidence="6">
    <location>
        <begin position="367"/>
        <end position="596"/>
    </location>
</feature>